<name>X0WYM8_9ZZZZ</name>
<evidence type="ECO:0000313" key="2">
    <source>
        <dbReference type="EMBL" id="GAG29518.1"/>
    </source>
</evidence>
<gene>
    <name evidence="2" type="ORF">S01H1_68058</name>
</gene>
<dbReference type="EMBL" id="BARS01045117">
    <property type="protein sequence ID" value="GAG29518.1"/>
    <property type="molecule type" value="Genomic_DNA"/>
</dbReference>
<dbReference type="InterPro" id="IPR052340">
    <property type="entry name" value="RNase_Y/CdgJ"/>
</dbReference>
<dbReference type="PANTHER" id="PTHR33525:SF3">
    <property type="entry name" value="RIBONUCLEASE Y"/>
    <property type="match status" value="1"/>
</dbReference>
<dbReference type="InterPro" id="IPR006675">
    <property type="entry name" value="HDIG_dom"/>
</dbReference>
<sequence>MGFTPPEEAFLAGLLHDIGKLAMVTFDAEFVRELLLKHPSEKRCLEMEHAHFGMDHAETGSEILSRWGLPELFRHVAGQHHAPTIDGIVSHGRPGGRPLPGDSDRLVAMVMIANGLVQIAGFGPDMPVGDY</sequence>
<feature type="domain" description="HDOD" evidence="1">
    <location>
        <begin position="1"/>
        <end position="83"/>
    </location>
</feature>
<dbReference type="PROSITE" id="PS51833">
    <property type="entry name" value="HDOD"/>
    <property type="match status" value="1"/>
</dbReference>
<dbReference type="NCBIfam" id="TIGR00277">
    <property type="entry name" value="HDIG"/>
    <property type="match status" value="1"/>
</dbReference>
<comment type="caution">
    <text evidence="2">The sequence shown here is derived from an EMBL/GenBank/DDBJ whole genome shotgun (WGS) entry which is preliminary data.</text>
</comment>
<reference evidence="2" key="1">
    <citation type="journal article" date="2014" name="Front. Microbiol.">
        <title>High frequency of phylogenetically diverse reductive dehalogenase-homologous genes in deep subseafloor sedimentary metagenomes.</title>
        <authorList>
            <person name="Kawai M."/>
            <person name="Futagami T."/>
            <person name="Toyoda A."/>
            <person name="Takaki Y."/>
            <person name="Nishi S."/>
            <person name="Hori S."/>
            <person name="Arai W."/>
            <person name="Tsubouchi T."/>
            <person name="Morono Y."/>
            <person name="Uchiyama I."/>
            <person name="Ito T."/>
            <person name="Fujiyama A."/>
            <person name="Inagaki F."/>
            <person name="Takami H."/>
        </authorList>
    </citation>
    <scope>NUCLEOTIDE SEQUENCE</scope>
    <source>
        <strain evidence="2">Expedition CK06-06</strain>
    </source>
</reference>
<dbReference type="SUPFAM" id="SSF109604">
    <property type="entry name" value="HD-domain/PDEase-like"/>
    <property type="match status" value="1"/>
</dbReference>
<protein>
    <recommendedName>
        <fullName evidence="1">HDOD domain-containing protein</fullName>
    </recommendedName>
</protein>
<proteinExistence type="predicted"/>
<feature type="non-terminal residue" evidence="2">
    <location>
        <position position="131"/>
    </location>
</feature>
<evidence type="ECO:0000259" key="1">
    <source>
        <dbReference type="PROSITE" id="PS51833"/>
    </source>
</evidence>
<dbReference type="Gene3D" id="1.10.3210.10">
    <property type="entry name" value="Hypothetical protein af1432"/>
    <property type="match status" value="1"/>
</dbReference>
<dbReference type="PANTHER" id="PTHR33525">
    <property type="match status" value="1"/>
</dbReference>
<accession>X0WYM8</accession>
<dbReference type="Pfam" id="PF08668">
    <property type="entry name" value="HDOD"/>
    <property type="match status" value="1"/>
</dbReference>
<organism evidence="2">
    <name type="scientific">marine sediment metagenome</name>
    <dbReference type="NCBI Taxonomy" id="412755"/>
    <lineage>
        <taxon>unclassified sequences</taxon>
        <taxon>metagenomes</taxon>
        <taxon>ecological metagenomes</taxon>
    </lineage>
</organism>
<dbReference type="AlphaFoldDB" id="X0WYM8"/>
<dbReference type="InterPro" id="IPR013976">
    <property type="entry name" value="HDOD"/>
</dbReference>